<evidence type="ECO:0000313" key="8">
    <source>
        <dbReference type="EMBL" id="CAF4303399.1"/>
    </source>
</evidence>
<organism evidence="7 9">
    <name type="scientific">Didymodactylos carnosus</name>
    <dbReference type="NCBI Taxonomy" id="1234261"/>
    <lineage>
        <taxon>Eukaryota</taxon>
        <taxon>Metazoa</taxon>
        <taxon>Spiralia</taxon>
        <taxon>Gnathifera</taxon>
        <taxon>Rotifera</taxon>
        <taxon>Eurotatoria</taxon>
        <taxon>Bdelloidea</taxon>
        <taxon>Philodinida</taxon>
        <taxon>Philodinidae</taxon>
        <taxon>Didymodactylos</taxon>
    </lineage>
</organism>
<name>A0A8S2FNA5_9BILA</name>
<sequence length="112" mass="12713">MINLENIEHNKCIKSFKQKIILKPYPSSFASSNSWSNKDLDPVPPQERSWSNPFYVIAYWISDAFTISTWSMASSMIALGLSWKAAFAAIVIGHSIIAIPMYVLFYIIKALH</sequence>
<protein>
    <submittedName>
        <fullName evidence="7">Uncharacterized protein</fullName>
    </submittedName>
</protein>
<dbReference type="GO" id="GO:0015205">
    <property type="term" value="F:nucleobase transmembrane transporter activity"/>
    <property type="evidence" value="ECO:0007669"/>
    <property type="project" value="TreeGrafter"/>
</dbReference>
<gene>
    <name evidence="7" type="ORF">OVA965_LOCUS37585</name>
    <name evidence="8" type="ORF">TMI583_LOCUS38676</name>
</gene>
<dbReference type="GO" id="GO:0005886">
    <property type="term" value="C:plasma membrane"/>
    <property type="evidence" value="ECO:0007669"/>
    <property type="project" value="TreeGrafter"/>
</dbReference>
<dbReference type="Proteomes" id="UP000682733">
    <property type="component" value="Unassembled WGS sequence"/>
</dbReference>
<dbReference type="Pfam" id="PF02133">
    <property type="entry name" value="Transp_cyt_pur"/>
    <property type="match status" value="1"/>
</dbReference>
<dbReference type="AlphaFoldDB" id="A0A8S2FNA5"/>
<comment type="subcellular location">
    <subcellularLocation>
        <location evidence="1">Membrane</location>
        <topology evidence="1">Multi-pass membrane protein</topology>
    </subcellularLocation>
</comment>
<comment type="caution">
    <text evidence="7">The sequence shown here is derived from an EMBL/GenBank/DDBJ whole genome shotgun (WGS) entry which is preliminary data.</text>
</comment>
<dbReference type="PANTHER" id="PTHR30618:SF0">
    <property type="entry name" value="PURINE-URACIL PERMEASE NCS1"/>
    <property type="match status" value="1"/>
</dbReference>
<evidence type="ECO:0000256" key="2">
    <source>
        <dbReference type="ARBA" id="ARBA00008974"/>
    </source>
</evidence>
<keyword evidence="4 6" id="KW-1133">Transmembrane helix</keyword>
<dbReference type="InterPro" id="IPR045225">
    <property type="entry name" value="Uracil/uridine/allantoin_perm"/>
</dbReference>
<feature type="transmembrane region" description="Helical" evidence="6">
    <location>
        <begin position="54"/>
        <end position="73"/>
    </location>
</feature>
<dbReference type="EMBL" id="CAJNOK010035713">
    <property type="protein sequence ID" value="CAF1516049.1"/>
    <property type="molecule type" value="Genomic_DNA"/>
</dbReference>
<comment type="similarity">
    <text evidence="2">Belongs to the purine-cytosine permease (2.A.39) family.</text>
</comment>
<dbReference type="Gene3D" id="1.10.4160.10">
    <property type="entry name" value="Hydantoin permease"/>
    <property type="match status" value="1"/>
</dbReference>
<accession>A0A8S2FNA5</accession>
<dbReference type="PANTHER" id="PTHR30618">
    <property type="entry name" value="NCS1 FAMILY PURINE/PYRIMIDINE TRANSPORTER"/>
    <property type="match status" value="1"/>
</dbReference>
<keyword evidence="3 6" id="KW-0812">Transmembrane</keyword>
<feature type="transmembrane region" description="Helical" evidence="6">
    <location>
        <begin position="85"/>
        <end position="108"/>
    </location>
</feature>
<evidence type="ECO:0000256" key="1">
    <source>
        <dbReference type="ARBA" id="ARBA00004141"/>
    </source>
</evidence>
<proteinExistence type="inferred from homology"/>
<evidence type="ECO:0000256" key="5">
    <source>
        <dbReference type="ARBA" id="ARBA00023136"/>
    </source>
</evidence>
<dbReference type="InterPro" id="IPR001248">
    <property type="entry name" value="Pur-cyt_permease"/>
</dbReference>
<evidence type="ECO:0000313" key="7">
    <source>
        <dbReference type="EMBL" id="CAF1516049.1"/>
    </source>
</evidence>
<evidence type="ECO:0000256" key="6">
    <source>
        <dbReference type="SAM" id="Phobius"/>
    </source>
</evidence>
<dbReference type="Proteomes" id="UP000677228">
    <property type="component" value="Unassembled WGS sequence"/>
</dbReference>
<evidence type="ECO:0000256" key="4">
    <source>
        <dbReference type="ARBA" id="ARBA00022989"/>
    </source>
</evidence>
<reference evidence="7" key="1">
    <citation type="submission" date="2021-02" db="EMBL/GenBank/DDBJ databases">
        <authorList>
            <person name="Nowell W R."/>
        </authorList>
    </citation>
    <scope>NUCLEOTIDE SEQUENCE</scope>
</reference>
<evidence type="ECO:0000313" key="9">
    <source>
        <dbReference type="Proteomes" id="UP000677228"/>
    </source>
</evidence>
<keyword evidence="5 6" id="KW-0472">Membrane</keyword>
<evidence type="ECO:0000256" key="3">
    <source>
        <dbReference type="ARBA" id="ARBA00022692"/>
    </source>
</evidence>
<dbReference type="EMBL" id="CAJOBA010057820">
    <property type="protein sequence ID" value="CAF4303399.1"/>
    <property type="molecule type" value="Genomic_DNA"/>
</dbReference>